<keyword evidence="2" id="KW-0874">Quinone</keyword>
<dbReference type="GO" id="GO:0048038">
    <property type="term" value="F:quinone binding"/>
    <property type="evidence" value="ECO:0007669"/>
    <property type="project" value="UniProtKB-UniRule"/>
</dbReference>
<proteinExistence type="inferred from homology"/>
<feature type="transmembrane region" description="Helical" evidence="2">
    <location>
        <begin position="54"/>
        <end position="72"/>
    </location>
</feature>
<dbReference type="InterPro" id="IPR001457">
    <property type="entry name" value="NADH_UbQ/plastoQ_OxRdtase_su6"/>
</dbReference>
<gene>
    <name evidence="3" type="primary">nuoJ</name>
    <name evidence="3" type="ORF">CCV52592_1520</name>
</gene>
<dbReference type="NCBIfam" id="NF005167">
    <property type="entry name" value="PRK06638.2-2"/>
    <property type="match status" value="1"/>
</dbReference>
<keyword evidence="2" id="KW-1003">Cell membrane</keyword>
<dbReference type="Gene3D" id="1.20.120.1200">
    <property type="entry name" value="NADH-ubiquinone/plastoquinone oxidoreductase chain 6, subunit NuoJ"/>
    <property type="match status" value="1"/>
</dbReference>
<comment type="function">
    <text evidence="2">NDH-1 shuttles electrons from NADH, via FMN and iron-sulfur (Fe-S) centers, to quinones in the respiratory chain. Couples the redox reaction to proton translocation (for every two electrons transferred, four hydrogen ions are translocated across the cytoplasmic membrane), and thus conserves the redox energy in a proton gradient.</text>
</comment>
<dbReference type="Proteomes" id="UP000006380">
    <property type="component" value="Chromosome"/>
</dbReference>
<keyword evidence="2" id="KW-0472">Membrane</keyword>
<evidence type="ECO:0000256" key="1">
    <source>
        <dbReference type="ARBA" id="ARBA00005698"/>
    </source>
</evidence>
<dbReference type="GO" id="GO:0005886">
    <property type="term" value="C:plasma membrane"/>
    <property type="evidence" value="ECO:0007669"/>
    <property type="project" value="UniProtKB-SubCell"/>
</dbReference>
<dbReference type="RefSeq" id="WP_011991723.1">
    <property type="nucleotide sequence ID" value="NC_009715.2"/>
</dbReference>
<evidence type="ECO:0000313" key="4">
    <source>
        <dbReference type="Proteomes" id="UP000006380"/>
    </source>
</evidence>
<accession>A7GW61</accession>
<keyword evidence="2" id="KW-1133">Transmembrane helix</keyword>
<comment type="similarity">
    <text evidence="1 2">Belongs to the complex I subunit 6 family.</text>
</comment>
<dbReference type="PANTHER" id="PTHR33269:SF17">
    <property type="entry name" value="NADH-UBIQUINONE OXIDOREDUCTASE CHAIN 6"/>
    <property type="match status" value="1"/>
</dbReference>
<evidence type="ECO:0000313" key="3">
    <source>
        <dbReference type="EMBL" id="EAU00602.1"/>
    </source>
</evidence>
<sequence length="177" mass="19253">MYEAIAFYLFSALSLGCFGVSVFSKNALHAMSALAGGMIFICALFFLLGAEFLGVVQIIVYTGAVMVLYAFSMMFFDISRDANESYSLASKRLIYTLSVFIALLLVIVFSSPVIGQNLAAQQSAQELGNIELIGLMLFGKYLIAFELTAIMLLVAMVAGIVLVHKKMDAKSQTQELL</sequence>
<dbReference type="HOGENOM" id="CLU_085957_2_2_7"/>
<dbReference type="KEGG" id="ccv:CCV52592_1520"/>
<feature type="transmembrane region" description="Helical" evidence="2">
    <location>
        <begin position="141"/>
        <end position="163"/>
    </location>
</feature>
<dbReference type="OrthoDB" id="13239at2"/>
<dbReference type="GO" id="GO:0008137">
    <property type="term" value="F:NADH dehydrogenase (ubiquinone) activity"/>
    <property type="evidence" value="ECO:0007669"/>
    <property type="project" value="UniProtKB-UniRule"/>
</dbReference>
<organism evidence="3 4">
    <name type="scientific">Campylobacter curvus (strain 525.92)</name>
    <dbReference type="NCBI Taxonomy" id="360105"/>
    <lineage>
        <taxon>Bacteria</taxon>
        <taxon>Pseudomonadati</taxon>
        <taxon>Campylobacterota</taxon>
        <taxon>Epsilonproteobacteria</taxon>
        <taxon>Campylobacterales</taxon>
        <taxon>Campylobacteraceae</taxon>
        <taxon>Campylobacter</taxon>
    </lineage>
</organism>
<dbReference type="PANTHER" id="PTHR33269">
    <property type="entry name" value="NADH-UBIQUINONE OXIDOREDUCTASE CHAIN 6"/>
    <property type="match status" value="1"/>
</dbReference>
<keyword evidence="3" id="KW-0560">Oxidoreductase</keyword>
<dbReference type="InterPro" id="IPR042106">
    <property type="entry name" value="Nuo/plastoQ_OxRdtase_6_NuoJ"/>
</dbReference>
<keyword evidence="4" id="KW-1185">Reference proteome</keyword>
<feature type="transmembrane region" description="Helical" evidence="2">
    <location>
        <begin position="6"/>
        <end position="23"/>
    </location>
</feature>
<comment type="subcellular location">
    <subcellularLocation>
        <location evidence="2">Cell membrane</location>
        <topology evidence="2">Multi-pass membrane protein</topology>
    </subcellularLocation>
</comment>
<keyword evidence="2" id="KW-0812">Transmembrane</keyword>
<evidence type="ECO:0000256" key="2">
    <source>
        <dbReference type="RuleBase" id="RU004429"/>
    </source>
</evidence>
<dbReference type="GO" id="GO:0016491">
    <property type="term" value="F:oxidoreductase activity"/>
    <property type="evidence" value="ECO:0007669"/>
    <property type="project" value="UniProtKB-KW"/>
</dbReference>
<dbReference type="STRING" id="360105.CCV52592_1520"/>
<feature type="transmembrane region" description="Helical" evidence="2">
    <location>
        <begin position="30"/>
        <end position="48"/>
    </location>
</feature>
<dbReference type="AlphaFoldDB" id="A7GW61"/>
<comment type="catalytic activity">
    <reaction evidence="2">
        <text>a quinone + NADH + 5 H(+)(in) = a quinol + NAD(+) + 4 H(+)(out)</text>
        <dbReference type="Rhea" id="RHEA:57888"/>
        <dbReference type="ChEBI" id="CHEBI:15378"/>
        <dbReference type="ChEBI" id="CHEBI:24646"/>
        <dbReference type="ChEBI" id="CHEBI:57540"/>
        <dbReference type="ChEBI" id="CHEBI:57945"/>
        <dbReference type="ChEBI" id="CHEBI:132124"/>
    </reaction>
</comment>
<reference evidence="3" key="1">
    <citation type="submission" date="2016-07" db="EMBL/GenBank/DDBJ databases">
        <title>Comparative genomics of the Campylobacter concisus group.</title>
        <authorList>
            <person name="Miller W.G."/>
            <person name="Yee E."/>
            <person name="Chapman M.H."/>
            <person name="Huynh S."/>
            <person name="Bono J.L."/>
            <person name="On S.L.W."/>
            <person name="StLeger J."/>
            <person name="Foster G."/>
            <person name="Parker C.T."/>
        </authorList>
    </citation>
    <scope>NUCLEOTIDE SEQUENCE</scope>
    <source>
        <strain evidence="3">525.92</strain>
    </source>
</reference>
<feature type="transmembrane region" description="Helical" evidence="2">
    <location>
        <begin position="93"/>
        <end position="114"/>
    </location>
</feature>
<protein>
    <recommendedName>
        <fullName evidence="2">NADH-quinone oxidoreductase subunit J</fullName>
        <ecNumber evidence="2">7.1.1.-</ecNumber>
    </recommendedName>
</protein>
<dbReference type="Pfam" id="PF00499">
    <property type="entry name" value="Oxidored_q3"/>
    <property type="match status" value="1"/>
</dbReference>
<name>A7GW61_CAMC5</name>
<keyword evidence="2" id="KW-0520">NAD</keyword>
<dbReference type="EC" id="7.1.1.-" evidence="2"/>
<dbReference type="EMBL" id="CP000767">
    <property type="protein sequence ID" value="EAU00602.1"/>
    <property type="molecule type" value="Genomic_DNA"/>
</dbReference>